<protein>
    <submittedName>
        <fullName evidence="1">DUF465 domain-containing protein</fullName>
    </submittedName>
</protein>
<name>A0ABY4E7Z9_9NEIS</name>
<dbReference type="EMBL" id="CP091511">
    <property type="protein sequence ID" value="UOO90558.1"/>
    <property type="molecule type" value="Genomic_DNA"/>
</dbReference>
<dbReference type="Proteomes" id="UP000832011">
    <property type="component" value="Chromosome"/>
</dbReference>
<organism evidence="1 2">
    <name type="scientific">Vitreoscilla massiliensis</name>
    <dbReference type="NCBI Taxonomy" id="1689272"/>
    <lineage>
        <taxon>Bacteria</taxon>
        <taxon>Pseudomonadati</taxon>
        <taxon>Pseudomonadota</taxon>
        <taxon>Betaproteobacteria</taxon>
        <taxon>Neisseriales</taxon>
        <taxon>Neisseriaceae</taxon>
        <taxon>Vitreoscilla</taxon>
    </lineage>
</organism>
<evidence type="ECO:0000313" key="2">
    <source>
        <dbReference type="Proteomes" id="UP000832011"/>
    </source>
</evidence>
<gene>
    <name evidence="1" type="ORF">LVJ82_06175</name>
</gene>
<dbReference type="Gene3D" id="6.10.280.50">
    <property type="match status" value="1"/>
</dbReference>
<accession>A0ABY4E7Z9</accession>
<dbReference type="RefSeq" id="WP_082625477.1">
    <property type="nucleotide sequence ID" value="NZ_CP091511.1"/>
</dbReference>
<dbReference type="InterPro" id="IPR007420">
    <property type="entry name" value="DUF465"/>
</dbReference>
<reference evidence="1 2" key="1">
    <citation type="journal article" date="2022" name="Res Sq">
        <title>Evolution of multicellular longitudinally dividing oral cavity symbionts (Neisseriaceae).</title>
        <authorList>
            <person name="Nyongesa S."/>
            <person name="Weber P."/>
            <person name="Bernet E."/>
            <person name="Pullido F."/>
            <person name="Nieckarz M."/>
            <person name="Delaby M."/>
            <person name="Nieves C."/>
            <person name="Viehboeck T."/>
            <person name="Krause N."/>
            <person name="Rivera-Millot A."/>
            <person name="Nakamura A."/>
            <person name="Vischer N."/>
            <person name="VanNieuwenhze M."/>
            <person name="Brun Y."/>
            <person name="Cava F."/>
            <person name="Bulgheresi S."/>
            <person name="Veyrier F."/>
        </authorList>
    </citation>
    <scope>NUCLEOTIDE SEQUENCE [LARGE SCALE GENOMIC DNA]</scope>
    <source>
        <strain evidence="1 2">SN4</strain>
    </source>
</reference>
<evidence type="ECO:0000313" key="1">
    <source>
        <dbReference type="EMBL" id="UOO90558.1"/>
    </source>
</evidence>
<sequence length="88" mass="10048">MMQPYTKLLSHVLNVEFPELADTFAKMAQENGHFAKLMEEYSAIDQQITDDEEDVKILEDDELARLKHQRAAIKDELYQAAKAAHDAA</sequence>
<dbReference type="Pfam" id="PF04325">
    <property type="entry name" value="DUF465"/>
    <property type="match status" value="1"/>
</dbReference>
<proteinExistence type="predicted"/>
<keyword evidence="2" id="KW-1185">Reference proteome</keyword>
<dbReference type="InterPro" id="IPR038444">
    <property type="entry name" value="DUF465_sf"/>
</dbReference>